<dbReference type="InterPro" id="IPR001841">
    <property type="entry name" value="Znf_RING"/>
</dbReference>
<evidence type="ECO:0000256" key="8">
    <source>
        <dbReference type="ARBA" id="ARBA00022771"/>
    </source>
</evidence>
<evidence type="ECO:0000256" key="11">
    <source>
        <dbReference type="ARBA" id="ARBA00022989"/>
    </source>
</evidence>
<feature type="domain" description="RING-type" evidence="16">
    <location>
        <begin position="149"/>
        <end position="191"/>
    </location>
</feature>
<comment type="subcellular location">
    <subcellularLocation>
        <location evidence="2">Membrane</location>
        <topology evidence="2">Single-pass membrane protein</topology>
    </subcellularLocation>
</comment>
<dbReference type="SUPFAM" id="SSF57850">
    <property type="entry name" value="RING/U-box"/>
    <property type="match status" value="1"/>
</dbReference>
<keyword evidence="5" id="KW-0808">Transferase</keyword>
<comment type="catalytic activity">
    <reaction evidence="1">
        <text>S-ubiquitinyl-[E2 ubiquitin-conjugating enzyme]-L-cysteine + [acceptor protein]-L-lysine = [E2 ubiquitin-conjugating enzyme]-L-cysteine + N(6)-ubiquitinyl-[acceptor protein]-L-lysine.</text>
        <dbReference type="EC" id="2.3.2.27"/>
    </reaction>
</comment>
<dbReference type="GO" id="GO:0016020">
    <property type="term" value="C:membrane"/>
    <property type="evidence" value="ECO:0007669"/>
    <property type="project" value="UniProtKB-SubCell"/>
</dbReference>
<dbReference type="Proteomes" id="UP000323506">
    <property type="component" value="Chromosome A01"/>
</dbReference>
<sequence length="204" mass="23595">MFENQKEKNNNFNYPTKLKTIIFIISGSNHCFSSTFKFPNISIFVCLVGILFIVLFIQISERVVTWLRHEVTVDHLDLELVQIANYQLENSDWPDEAMVLNNVWVMEIFNGFMVYLAERQVSGLTPEFLEQALPCVSYKSLGQTTLDECVICLDGFEDDEMCRVFPVCEHVFHFSCIDNWLRNHLTCPICRNCIVDGVSMALTM</sequence>
<organism evidence="17 18">
    <name type="scientific">Gossypium darwinii</name>
    <name type="common">Darwin's cotton</name>
    <name type="synonym">Gossypium barbadense var. darwinii</name>
    <dbReference type="NCBI Taxonomy" id="34276"/>
    <lineage>
        <taxon>Eukaryota</taxon>
        <taxon>Viridiplantae</taxon>
        <taxon>Streptophyta</taxon>
        <taxon>Embryophyta</taxon>
        <taxon>Tracheophyta</taxon>
        <taxon>Spermatophyta</taxon>
        <taxon>Magnoliopsida</taxon>
        <taxon>eudicotyledons</taxon>
        <taxon>Gunneridae</taxon>
        <taxon>Pentapetalae</taxon>
        <taxon>rosids</taxon>
        <taxon>malvids</taxon>
        <taxon>Malvales</taxon>
        <taxon>Malvaceae</taxon>
        <taxon>Malvoideae</taxon>
        <taxon>Gossypium</taxon>
    </lineage>
</organism>
<dbReference type="EMBL" id="CM017688">
    <property type="protein sequence ID" value="TYH30144.1"/>
    <property type="molecule type" value="Genomic_DNA"/>
</dbReference>
<keyword evidence="9" id="KW-0833">Ubl conjugation pathway</keyword>
<keyword evidence="7" id="KW-0479">Metal-binding</keyword>
<dbReference type="EC" id="2.3.2.27" evidence="4"/>
<keyword evidence="18" id="KW-1185">Reference proteome</keyword>
<evidence type="ECO:0000256" key="6">
    <source>
        <dbReference type="ARBA" id="ARBA00022692"/>
    </source>
</evidence>
<dbReference type="AlphaFoldDB" id="A0A5D2HIS4"/>
<evidence type="ECO:0000256" key="4">
    <source>
        <dbReference type="ARBA" id="ARBA00012483"/>
    </source>
</evidence>
<dbReference type="Pfam" id="PF13639">
    <property type="entry name" value="zf-RING_2"/>
    <property type="match status" value="1"/>
</dbReference>
<evidence type="ECO:0000256" key="2">
    <source>
        <dbReference type="ARBA" id="ARBA00004167"/>
    </source>
</evidence>
<evidence type="ECO:0000256" key="15">
    <source>
        <dbReference type="SAM" id="Phobius"/>
    </source>
</evidence>
<reference evidence="17 18" key="1">
    <citation type="submission" date="2019-06" db="EMBL/GenBank/DDBJ databases">
        <title>WGS assembly of Gossypium darwinii.</title>
        <authorList>
            <person name="Chen Z.J."/>
            <person name="Sreedasyam A."/>
            <person name="Ando A."/>
            <person name="Song Q."/>
            <person name="De L."/>
            <person name="Hulse-Kemp A."/>
            <person name="Ding M."/>
            <person name="Ye W."/>
            <person name="Kirkbride R."/>
            <person name="Jenkins J."/>
            <person name="Plott C."/>
            <person name="Lovell J."/>
            <person name="Lin Y.-M."/>
            <person name="Vaughn R."/>
            <person name="Liu B."/>
            <person name="Li W."/>
            <person name="Simpson S."/>
            <person name="Scheffler B."/>
            <person name="Saski C."/>
            <person name="Grover C."/>
            <person name="Hu G."/>
            <person name="Conover J."/>
            <person name="Carlson J."/>
            <person name="Shu S."/>
            <person name="Boston L."/>
            <person name="Williams M."/>
            <person name="Peterson D."/>
            <person name="Mcgee K."/>
            <person name="Jones D."/>
            <person name="Wendel J."/>
            <person name="Stelly D."/>
            <person name="Grimwood J."/>
            <person name="Schmutz J."/>
        </authorList>
    </citation>
    <scope>NUCLEOTIDE SEQUENCE [LARGE SCALE GENOMIC DNA]</scope>
    <source>
        <strain evidence="17">1808015.09</strain>
    </source>
</reference>
<dbReference type="GO" id="GO:0008270">
    <property type="term" value="F:zinc ion binding"/>
    <property type="evidence" value="ECO:0007669"/>
    <property type="project" value="UniProtKB-KW"/>
</dbReference>
<evidence type="ECO:0000259" key="16">
    <source>
        <dbReference type="PROSITE" id="PS50089"/>
    </source>
</evidence>
<name>A0A5D2HIS4_GOSDA</name>
<keyword evidence="10" id="KW-0862">Zinc</keyword>
<evidence type="ECO:0000313" key="17">
    <source>
        <dbReference type="EMBL" id="TYH30144.1"/>
    </source>
</evidence>
<evidence type="ECO:0000256" key="12">
    <source>
        <dbReference type="ARBA" id="ARBA00023136"/>
    </source>
</evidence>
<keyword evidence="12 15" id="KW-0472">Membrane</keyword>
<protein>
    <recommendedName>
        <fullName evidence="4">RING-type E3 ubiquitin transferase</fullName>
        <ecNumber evidence="4">2.3.2.27</ecNumber>
    </recommendedName>
</protein>
<dbReference type="PROSITE" id="PS50089">
    <property type="entry name" value="ZF_RING_2"/>
    <property type="match status" value="1"/>
</dbReference>
<dbReference type="GO" id="GO:0061630">
    <property type="term" value="F:ubiquitin protein ligase activity"/>
    <property type="evidence" value="ECO:0007669"/>
    <property type="project" value="UniProtKB-EC"/>
</dbReference>
<dbReference type="SMART" id="SM00184">
    <property type="entry name" value="RING"/>
    <property type="match status" value="1"/>
</dbReference>
<proteinExistence type="inferred from homology"/>
<dbReference type="Gene3D" id="3.30.40.10">
    <property type="entry name" value="Zinc/RING finger domain, C3HC4 (zinc finger)"/>
    <property type="match status" value="1"/>
</dbReference>
<evidence type="ECO:0000256" key="13">
    <source>
        <dbReference type="ARBA" id="ARBA00024209"/>
    </source>
</evidence>
<feature type="transmembrane region" description="Helical" evidence="15">
    <location>
        <begin position="41"/>
        <end position="59"/>
    </location>
</feature>
<keyword evidence="6 15" id="KW-0812">Transmembrane</keyword>
<evidence type="ECO:0000256" key="9">
    <source>
        <dbReference type="ARBA" id="ARBA00022786"/>
    </source>
</evidence>
<evidence type="ECO:0000256" key="10">
    <source>
        <dbReference type="ARBA" id="ARBA00022833"/>
    </source>
</evidence>
<accession>A0A5D2HIS4</accession>
<comment type="similarity">
    <text evidence="13">Belongs to the RING-type zinc finger family. ATL subfamily.</text>
</comment>
<evidence type="ECO:0000256" key="7">
    <source>
        <dbReference type="ARBA" id="ARBA00022723"/>
    </source>
</evidence>
<evidence type="ECO:0000256" key="3">
    <source>
        <dbReference type="ARBA" id="ARBA00004906"/>
    </source>
</evidence>
<dbReference type="PANTHER" id="PTHR45768:SF18">
    <property type="entry name" value="RING-H2 FINGER PROTEIN ATL47-RELATED"/>
    <property type="match status" value="1"/>
</dbReference>
<evidence type="ECO:0000313" key="18">
    <source>
        <dbReference type="Proteomes" id="UP000323506"/>
    </source>
</evidence>
<keyword evidence="11 15" id="KW-1133">Transmembrane helix</keyword>
<gene>
    <name evidence="17" type="ORF">ES288_A01G070400v1</name>
</gene>
<keyword evidence="8 14" id="KW-0863">Zinc-finger</keyword>
<dbReference type="InterPro" id="IPR013083">
    <property type="entry name" value="Znf_RING/FYVE/PHD"/>
</dbReference>
<evidence type="ECO:0000256" key="5">
    <source>
        <dbReference type="ARBA" id="ARBA00022679"/>
    </source>
</evidence>
<comment type="pathway">
    <text evidence="3">Protein modification; protein ubiquitination.</text>
</comment>
<evidence type="ECO:0000256" key="14">
    <source>
        <dbReference type="PROSITE-ProRule" id="PRU00175"/>
    </source>
</evidence>
<evidence type="ECO:0000256" key="1">
    <source>
        <dbReference type="ARBA" id="ARBA00000900"/>
    </source>
</evidence>
<dbReference type="PANTHER" id="PTHR45768">
    <property type="entry name" value="E3 UBIQUITIN-PROTEIN LIGASE RNF13-LIKE"/>
    <property type="match status" value="1"/>
</dbReference>